<dbReference type="InterPro" id="IPR036913">
    <property type="entry name" value="YegP-like_sf"/>
</dbReference>
<feature type="domain" description="DUF1508" evidence="1">
    <location>
        <begin position="10"/>
        <end position="57"/>
    </location>
</feature>
<dbReference type="Proteomes" id="UP000070409">
    <property type="component" value="Unassembled WGS sequence"/>
</dbReference>
<gene>
    <name evidence="3" type="ORF">AXK60_00220</name>
    <name evidence="2" type="ORF">AXK61_07225</name>
</gene>
<dbReference type="OrthoDB" id="9802792at2"/>
<dbReference type="Pfam" id="PF07411">
    <property type="entry name" value="DUF1508"/>
    <property type="match status" value="1"/>
</dbReference>
<dbReference type="Proteomes" id="UP000070258">
    <property type="component" value="Unassembled WGS sequence"/>
</dbReference>
<evidence type="ECO:0000313" key="2">
    <source>
        <dbReference type="EMBL" id="KXO91334.1"/>
    </source>
</evidence>
<evidence type="ECO:0000313" key="5">
    <source>
        <dbReference type="Proteomes" id="UP000070409"/>
    </source>
</evidence>
<proteinExistence type="predicted"/>
<dbReference type="SUPFAM" id="SSF160113">
    <property type="entry name" value="YegP-like"/>
    <property type="match status" value="1"/>
</dbReference>
<comment type="caution">
    <text evidence="3">The sequence shown here is derived from an EMBL/GenBank/DDBJ whole genome shotgun (WGS) entry which is preliminary data.</text>
</comment>
<keyword evidence="5" id="KW-1185">Reference proteome</keyword>
<reference evidence="3" key="1">
    <citation type="submission" date="2016-02" db="EMBL/GenBank/DDBJ databases">
        <authorList>
            <person name="Teng J.L."/>
            <person name="Yang Y."/>
            <person name="Huang Y."/>
            <person name="Guo F."/>
            <person name="Wei W."/>
            <person name="Chen J.H."/>
            <person name="Wong S.Y."/>
            <person name="Lau S.K."/>
            <person name="Woo P.C."/>
        </authorList>
    </citation>
    <scope>NUCLEOTIDE SEQUENCE</scope>
    <source>
        <strain evidence="3">JCM 15929</strain>
    </source>
</reference>
<name>A0A138AV92_9ACTN</name>
<dbReference type="PANTHER" id="PTHR40606:SF1">
    <property type="entry name" value="UPF0339 PROTEIN YEGP"/>
    <property type="match status" value="1"/>
</dbReference>
<evidence type="ECO:0000259" key="1">
    <source>
        <dbReference type="Pfam" id="PF07411"/>
    </source>
</evidence>
<reference evidence="2 5" key="2">
    <citation type="submission" date="2016-02" db="EMBL/GenBank/DDBJ databases">
        <authorList>
            <person name="Teng J.L."/>
            <person name="Tang Y."/>
            <person name="Huang Y."/>
            <person name="Guo F."/>
            <person name="Wei W."/>
            <person name="Chen J.H."/>
            <person name="Wong S.Y."/>
            <person name="Lau S.K."/>
            <person name="Woo P.C."/>
        </authorList>
    </citation>
    <scope>NUCLEOTIDE SEQUENCE [LARGE SCALE GENOMIC DNA]</scope>
    <source>
        <strain evidence="2 5">JCM 13375</strain>
    </source>
</reference>
<organism evidence="3 4">
    <name type="scientific">Tsukamurella pseudospumae</name>
    <dbReference type="NCBI Taxonomy" id="239498"/>
    <lineage>
        <taxon>Bacteria</taxon>
        <taxon>Bacillati</taxon>
        <taxon>Actinomycetota</taxon>
        <taxon>Actinomycetes</taxon>
        <taxon>Mycobacteriales</taxon>
        <taxon>Tsukamurellaceae</taxon>
        <taxon>Tsukamurella</taxon>
    </lineage>
</organism>
<dbReference type="PANTHER" id="PTHR40606">
    <property type="match status" value="1"/>
</dbReference>
<accession>A0A138AV92</accession>
<dbReference type="RefSeq" id="WP_068568997.1">
    <property type="nucleotide sequence ID" value="NZ_LSRE01000044.1"/>
</dbReference>
<reference evidence="4" key="3">
    <citation type="submission" date="2016-02" db="EMBL/GenBank/DDBJ databases">
        <authorList>
            <person name="Wen L."/>
            <person name="He K."/>
            <person name="Yang H."/>
        </authorList>
    </citation>
    <scope>NUCLEOTIDE SEQUENCE [LARGE SCALE GENOMIC DNA]</scope>
    <source>
        <strain evidence="4">JCM 15929</strain>
    </source>
</reference>
<dbReference type="Gene3D" id="2.30.29.80">
    <property type="match status" value="1"/>
</dbReference>
<evidence type="ECO:0000313" key="4">
    <source>
        <dbReference type="Proteomes" id="UP000070258"/>
    </source>
</evidence>
<dbReference type="InterPro" id="IPR010879">
    <property type="entry name" value="DUF1508"/>
</dbReference>
<protein>
    <recommendedName>
        <fullName evidence="1">DUF1508 domain-containing protein</fullName>
    </recommendedName>
</protein>
<sequence length="61" mass="6372">MAGKFEVYEDNAGKFRFRLKAGNGEVVASGQAYASRKGAHDGAAAVQRAAEGAKVVDADKE</sequence>
<dbReference type="AlphaFoldDB" id="A0A138AV92"/>
<dbReference type="InterPro" id="IPR051141">
    <property type="entry name" value="UPF0339_domain"/>
</dbReference>
<dbReference type="EMBL" id="LSRE01000044">
    <property type="protein sequence ID" value="KXO91334.1"/>
    <property type="molecule type" value="Genomic_DNA"/>
</dbReference>
<dbReference type="EMBL" id="LSRF01000001">
    <property type="protein sequence ID" value="KXP14381.1"/>
    <property type="molecule type" value="Genomic_DNA"/>
</dbReference>
<evidence type="ECO:0000313" key="3">
    <source>
        <dbReference type="EMBL" id="KXP14381.1"/>
    </source>
</evidence>
<dbReference type="STRING" id="239498.AXK60_00220"/>